<name>A0A2X6VUW6_ECOLX</name>
<dbReference type="AlphaFoldDB" id="A0A2X6VUW6"/>
<protein>
    <submittedName>
        <fullName evidence="1">Uncharacterized protein</fullName>
    </submittedName>
</protein>
<dbReference type="EMBL" id="UFZA01000001">
    <property type="protein sequence ID" value="STE01798.1"/>
    <property type="molecule type" value="Genomic_DNA"/>
</dbReference>
<dbReference type="Pfam" id="PF20276">
    <property type="entry name" value="CTD1"/>
    <property type="match status" value="1"/>
</dbReference>
<proteinExistence type="predicted"/>
<evidence type="ECO:0000313" key="1">
    <source>
        <dbReference type="EMBL" id="STE01798.1"/>
    </source>
</evidence>
<dbReference type="RefSeq" id="WP_124053351.1">
    <property type="nucleotide sequence ID" value="NZ_AP023286.1"/>
</dbReference>
<sequence>MSKSASSHPHTAAPTWSGFIYQGHLALYHSIECVLNKMSFELQIDSIDDFSIIENGVAVSTHQVKALADDKRAAYREALEKAASTYMLCDKTTKRYFHTSARLDDASDFVGSNGNVVKFYTYDGLPYCYLQDVEEKTKSKIEKYLVSEELPCSDFLVNLKFEALQSHIAAQVIYIHACNQDGLMSAAQAAFTQTLKSEKIVELLSLTATHEDDIVYKMFQARMAVCKSLYGYTNTMEKTADRTVIQKVANVYDQIKELGDTPFIWLWKSLCFGSSTMVVSENSVYDYVDVIYDIDKAPLSEQKPPYYRCSAGDFYLPTAISADNARREHRFAEDLIEQLKSDPELIDILVEYQWLIAARANIFSPAERFCAATGASRDAVEDEFSLMGKDRNKITKAFDAKIISKEEARVKLND</sequence>
<organism evidence="1 2">
    <name type="scientific">Escherichia coli</name>
    <dbReference type="NCBI Taxonomy" id="562"/>
    <lineage>
        <taxon>Bacteria</taxon>
        <taxon>Pseudomonadati</taxon>
        <taxon>Pseudomonadota</taxon>
        <taxon>Gammaproteobacteria</taxon>
        <taxon>Enterobacterales</taxon>
        <taxon>Enterobacteriaceae</taxon>
        <taxon>Escherichia</taxon>
    </lineage>
</organism>
<accession>A0A2X6VUW6</accession>
<evidence type="ECO:0000313" key="2">
    <source>
        <dbReference type="Proteomes" id="UP000255164"/>
    </source>
</evidence>
<dbReference type="InterPro" id="IPR046920">
    <property type="entry name" value="ABC-3C_CTD1"/>
</dbReference>
<gene>
    <name evidence="1" type="ORF">NCTC10082_00065</name>
</gene>
<reference evidence="1 2" key="1">
    <citation type="submission" date="2018-06" db="EMBL/GenBank/DDBJ databases">
        <authorList>
            <consortium name="Pathogen Informatics"/>
            <person name="Doyle S."/>
        </authorList>
    </citation>
    <scope>NUCLEOTIDE SEQUENCE [LARGE SCALE GENOMIC DNA]</scope>
    <source>
        <strain evidence="1 2">NCTC10082</strain>
    </source>
</reference>
<dbReference type="Proteomes" id="UP000255164">
    <property type="component" value="Unassembled WGS sequence"/>
</dbReference>